<feature type="transmembrane region" description="Helical" evidence="4">
    <location>
        <begin position="281"/>
        <end position="301"/>
    </location>
</feature>
<dbReference type="Proteomes" id="UP000245370">
    <property type="component" value="Unassembled WGS sequence"/>
</dbReference>
<feature type="transmembrane region" description="Helical" evidence="4">
    <location>
        <begin position="12"/>
        <end position="32"/>
    </location>
</feature>
<dbReference type="InterPro" id="IPR020846">
    <property type="entry name" value="MFS_dom"/>
</dbReference>
<evidence type="ECO:0000256" key="3">
    <source>
        <dbReference type="ARBA" id="ARBA00023136"/>
    </source>
</evidence>
<dbReference type="PANTHER" id="PTHR23523:SF2">
    <property type="entry name" value="2-NITROIMIDAZOLE TRANSPORTER"/>
    <property type="match status" value="1"/>
</dbReference>
<protein>
    <submittedName>
        <fullName evidence="6">MFS transporter</fullName>
    </submittedName>
</protein>
<evidence type="ECO:0000313" key="6">
    <source>
        <dbReference type="EMBL" id="PWH85035.1"/>
    </source>
</evidence>
<dbReference type="Pfam" id="PF07690">
    <property type="entry name" value="MFS_1"/>
    <property type="match status" value="1"/>
</dbReference>
<name>A0A2U2XB62_9FLAO</name>
<dbReference type="InterPro" id="IPR036259">
    <property type="entry name" value="MFS_trans_sf"/>
</dbReference>
<feature type="transmembrane region" description="Helical" evidence="4">
    <location>
        <begin position="307"/>
        <end position="328"/>
    </location>
</feature>
<reference evidence="6 7" key="1">
    <citation type="submission" date="2018-05" db="EMBL/GenBank/DDBJ databases">
        <title>Brumimicrobium oceani sp. nov., isolated from coastal sediment.</title>
        <authorList>
            <person name="Kou Y."/>
        </authorList>
    </citation>
    <scope>NUCLEOTIDE SEQUENCE [LARGE SCALE GENOMIC DNA]</scope>
    <source>
        <strain evidence="6 7">C305</strain>
    </source>
</reference>
<dbReference type="SUPFAM" id="SSF103473">
    <property type="entry name" value="MFS general substrate transporter"/>
    <property type="match status" value="1"/>
</dbReference>
<feature type="domain" description="Major facilitator superfamily (MFS) profile" evidence="5">
    <location>
        <begin position="13"/>
        <end position="395"/>
    </location>
</feature>
<comment type="caution">
    <text evidence="6">The sequence shown here is derived from an EMBL/GenBank/DDBJ whole genome shotgun (WGS) entry which is preliminary data.</text>
</comment>
<feature type="transmembrane region" description="Helical" evidence="4">
    <location>
        <begin position="140"/>
        <end position="161"/>
    </location>
</feature>
<proteinExistence type="predicted"/>
<feature type="transmembrane region" description="Helical" evidence="4">
    <location>
        <begin position="250"/>
        <end position="269"/>
    </location>
</feature>
<keyword evidence="3 4" id="KW-0472">Membrane</keyword>
<feature type="transmembrane region" description="Helical" evidence="4">
    <location>
        <begin position="52"/>
        <end position="74"/>
    </location>
</feature>
<gene>
    <name evidence="6" type="ORF">DIT68_11735</name>
</gene>
<feature type="transmembrane region" description="Helical" evidence="4">
    <location>
        <begin position="369"/>
        <end position="390"/>
    </location>
</feature>
<dbReference type="Gene3D" id="1.20.1250.20">
    <property type="entry name" value="MFS general substrate transporter like domains"/>
    <property type="match status" value="1"/>
</dbReference>
<feature type="transmembrane region" description="Helical" evidence="4">
    <location>
        <begin position="106"/>
        <end position="128"/>
    </location>
</feature>
<evidence type="ECO:0000259" key="5">
    <source>
        <dbReference type="PROSITE" id="PS50850"/>
    </source>
</evidence>
<keyword evidence="1 4" id="KW-0812">Transmembrane</keyword>
<dbReference type="PROSITE" id="PS50850">
    <property type="entry name" value="MFS"/>
    <property type="match status" value="1"/>
</dbReference>
<reference evidence="6 7" key="2">
    <citation type="submission" date="2018-05" db="EMBL/GenBank/DDBJ databases">
        <authorList>
            <person name="Lanie J.A."/>
            <person name="Ng W.-L."/>
            <person name="Kazmierczak K.M."/>
            <person name="Andrzejewski T.M."/>
            <person name="Davidsen T.M."/>
            <person name="Wayne K.J."/>
            <person name="Tettelin H."/>
            <person name="Glass J.I."/>
            <person name="Rusch D."/>
            <person name="Podicherti R."/>
            <person name="Tsui H.-C.T."/>
            <person name="Winkler M.E."/>
        </authorList>
    </citation>
    <scope>NUCLEOTIDE SEQUENCE [LARGE SCALE GENOMIC DNA]</scope>
    <source>
        <strain evidence="6 7">C305</strain>
    </source>
</reference>
<evidence type="ECO:0000256" key="1">
    <source>
        <dbReference type="ARBA" id="ARBA00022692"/>
    </source>
</evidence>
<accession>A0A2U2XB62</accession>
<dbReference type="OrthoDB" id="9797740at2"/>
<keyword evidence="7" id="KW-1185">Reference proteome</keyword>
<dbReference type="AlphaFoldDB" id="A0A2U2XB62"/>
<feature type="transmembrane region" description="Helical" evidence="4">
    <location>
        <begin position="212"/>
        <end position="238"/>
    </location>
</feature>
<dbReference type="EMBL" id="QFRJ01000009">
    <property type="protein sequence ID" value="PWH85035.1"/>
    <property type="molecule type" value="Genomic_DNA"/>
</dbReference>
<evidence type="ECO:0000256" key="2">
    <source>
        <dbReference type="ARBA" id="ARBA00022989"/>
    </source>
</evidence>
<evidence type="ECO:0000256" key="4">
    <source>
        <dbReference type="SAM" id="Phobius"/>
    </source>
</evidence>
<dbReference type="InterPro" id="IPR011701">
    <property type="entry name" value="MFS"/>
</dbReference>
<sequence length="396" mass="42264">MEKLDENGLNKASRTLLLIGVLFVAINLRPALSGIGPLIEFIQQDIAISETLLGLLTTLPLLAFGVISTITPLFTKRFGIGNTLTGALILLTSGILIRSIGGIFSLYLGTILLGIAIAFGNVLIPALIKRNFPHKAGIVTSLYSGIMSFGAAIAAGLSVPLVVELNLGWRGSLAIWAVLAIIALIIWIPNIKRINRTPPRRSFKEAMKKLSGSLLVWKLALYMGLQSLAFYVVLAWLPAILIDRGIDASYAGWMLSLSQATGIIGAILIPIWAGARKDQRLVIVSLIIVEVLALIALMIPQLGLMELWVGIIGLVLGGSFGLALLLIVLRSSDAETATELSGIVQSIGYFIAATGPFLAGLIFDLTEVWNYSLLLLILVAVLKLIMGVGVGKDQKV</sequence>
<dbReference type="RefSeq" id="WP_109359998.1">
    <property type="nucleotide sequence ID" value="NZ_QFRJ01000009.1"/>
</dbReference>
<feature type="transmembrane region" description="Helical" evidence="4">
    <location>
        <begin position="81"/>
        <end position="100"/>
    </location>
</feature>
<feature type="transmembrane region" description="Helical" evidence="4">
    <location>
        <begin position="173"/>
        <end position="191"/>
    </location>
</feature>
<dbReference type="CDD" id="cd17339">
    <property type="entry name" value="MFS_NIMT_CynX_like"/>
    <property type="match status" value="1"/>
</dbReference>
<evidence type="ECO:0000313" key="7">
    <source>
        <dbReference type="Proteomes" id="UP000245370"/>
    </source>
</evidence>
<dbReference type="InterPro" id="IPR052524">
    <property type="entry name" value="MFS_Cyanate_Porter"/>
</dbReference>
<dbReference type="GO" id="GO:0022857">
    <property type="term" value="F:transmembrane transporter activity"/>
    <property type="evidence" value="ECO:0007669"/>
    <property type="project" value="InterPro"/>
</dbReference>
<feature type="transmembrane region" description="Helical" evidence="4">
    <location>
        <begin position="340"/>
        <end position="363"/>
    </location>
</feature>
<dbReference type="PANTHER" id="PTHR23523">
    <property type="match status" value="1"/>
</dbReference>
<organism evidence="6 7">
    <name type="scientific">Brumimicrobium oceani</name>
    <dbReference type="NCBI Taxonomy" id="2100725"/>
    <lineage>
        <taxon>Bacteria</taxon>
        <taxon>Pseudomonadati</taxon>
        <taxon>Bacteroidota</taxon>
        <taxon>Flavobacteriia</taxon>
        <taxon>Flavobacteriales</taxon>
        <taxon>Crocinitomicaceae</taxon>
        <taxon>Brumimicrobium</taxon>
    </lineage>
</organism>
<keyword evidence="2 4" id="KW-1133">Transmembrane helix</keyword>